<dbReference type="EMBL" id="GEDG01011784">
    <property type="protein sequence ID" value="JAP26861.1"/>
    <property type="molecule type" value="Transcribed_RNA"/>
</dbReference>
<evidence type="ECO:0000256" key="1">
    <source>
        <dbReference type="SAM" id="Phobius"/>
    </source>
</evidence>
<keyword evidence="1" id="KW-1133">Transmembrane helix</keyword>
<feature type="transmembrane region" description="Helical" evidence="1">
    <location>
        <begin position="43"/>
        <end position="60"/>
    </location>
</feature>
<proteinExistence type="predicted"/>
<name>A0A0V0I2I5_SOLCH</name>
<accession>A0A0V0I2I5</accession>
<evidence type="ECO:0000313" key="2">
    <source>
        <dbReference type="EMBL" id="JAP26861.1"/>
    </source>
</evidence>
<keyword evidence="1" id="KW-0472">Membrane</keyword>
<reference evidence="2" key="1">
    <citation type="submission" date="2015-12" db="EMBL/GenBank/DDBJ databases">
        <title>Gene expression during late stages of embryo sac development: a critical building block for successful pollen-pistil interactions.</title>
        <authorList>
            <person name="Liu Y."/>
            <person name="Joly V."/>
            <person name="Sabar M."/>
            <person name="Matton D.P."/>
        </authorList>
    </citation>
    <scope>NUCLEOTIDE SEQUENCE</scope>
</reference>
<organism evidence="2">
    <name type="scientific">Solanum chacoense</name>
    <name type="common">Chaco potato</name>
    <dbReference type="NCBI Taxonomy" id="4108"/>
    <lineage>
        <taxon>Eukaryota</taxon>
        <taxon>Viridiplantae</taxon>
        <taxon>Streptophyta</taxon>
        <taxon>Embryophyta</taxon>
        <taxon>Tracheophyta</taxon>
        <taxon>Spermatophyta</taxon>
        <taxon>Magnoliopsida</taxon>
        <taxon>eudicotyledons</taxon>
        <taxon>Gunneridae</taxon>
        <taxon>Pentapetalae</taxon>
        <taxon>asterids</taxon>
        <taxon>lamiids</taxon>
        <taxon>Solanales</taxon>
        <taxon>Solanaceae</taxon>
        <taxon>Solanoideae</taxon>
        <taxon>Solaneae</taxon>
        <taxon>Solanum</taxon>
    </lineage>
</organism>
<dbReference type="AlphaFoldDB" id="A0A0V0I2I5"/>
<keyword evidence="1" id="KW-0812">Transmembrane</keyword>
<protein>
    <submittedName>
        <fullName evidence="2">Putative ovule protein</fullName>
    </submittedName>
</protein>
<sequence length="82" mass="10133">MCCILFQYNIVYISSSFIQIELKKRKKRNLHHLLLHTNLSPNFFLYPICISKYYTLFIFGERKKEEQWRREEIKCKSKTRVK</sequence>